<accession>A0A2T6ZHR2</accession>
<reference evidence="2 3" key="1">
    <citation type="submission" date="2017-04" db="EMBL/GenBank/DDBJ databases">
        <title>Draft genome sequence of Tuber borchii Vittad., a whitish edible truffle.</title>
        <authorList>
            <consortium name="DOE Joint Genome Institute"/>
            <person name="Murat C."/>
            <person name="Kuo A."/>
            <person name="Barry K.W."/>
            <person name="Clum A."/>
            <person name="Dockter R.B."/>
            <person name="Fauchery L."/>
            <person name="Iotti M."/>
            <person name="Kohler A."/>
            <person name="Labutti K."/>
            <person name="Lindquist E.A."/>
            <person name="Lipzen A."/>
            <person name="Ohm R.A."/>
            <person name="Wang M."/>
            <person name="Grigoriev I.V."/>
            <person name="Zambonelli A."/>
            <person name="Martin F.M."/>
        </authorList>
    </citation>
    <scope>NUCLEOTIDE SEQUENCE [LARGE SCALE GENOMIC DNA]</scope>
    <source>
        <strain evidence="2 3">Tbo3840</strain>
    </source>
</reference>
<organism evidence="2 3">
    <name type="scientific">Tuber borchii</name>
    <name type="common">White truffle</name>
    <dbReference type="NCBI Taxonomy" id="42251"/>
    <lineage>
        <taxon>Eukaryota</taxon>
        <taxon>Fungi</taxon>
        <taxon>Dikarya</taxon>
        <taxon>Ascomycota</taxon>
        <taxon>Pezizomycotina</taxon>
        <taxon>Pezizomycetes</taxon>
        <taxon>Pezizales</taxon>
        <taxon>Tuberaceae</taxon>
        <taxon>Tuber</taxon>
    </lineage>
</organism>
<evidence type="ECO:0000313" key="3">
    <source>
        <dbReference type="Proteomes" id="UP000244722"/>
    </source>
</evidence>
<keyword evidence="1" id="KW-1133">Transmembrane helix</keyword>
<comment type="caution">
    <text evidence="2">The sequence shown here is derived from an EMBL/GenBank/DDBJ whole genome shotgun (WGS) entry which is preliminary data.</text>
</comment>
<keyword evidence="1" id="KW-0472">Membrane</keyword>
<proteinExistence type="predicted"/>
<evidence type="ECO:0000313" key="2">
    <source>
        <dbReference type="EMBL" id="PUU74996.1"/>
    </source>
</evidence>
<name>A0A2T6ZHR2_TUBBO</name>
<evidence type="ECO:0000256" key="1">
    <source>
        <dbReference type="SAM" id="Phobius"/>
    </source>
</evidence>
<protein>
    <submittedName>
        <fullName evidence="2">Uncharacterized protein</fullName>
    </submittedName>
</protein>
<dbReference type="Proteomes" id="UP000244722">
    <property type="component" value="Unassembled WGS sequence"/>
</dbReference>
<keyword evidence="1" id="KW-0812">Transmembrane</keyword>
<dbReference type="AlphaFoldDB" id="A0A2T6ZHR2"/>
<feature type="transmembrane region" description="Helical" evidence="1">
    <location>
        <begin position="38"/>
        <end position="59"/>
    </location>
</feature>
<gene>
    <name evidence="2" type="ORF">B9Z19DRAFT_1091387</name>
</gene>
<sequence>MRCFPRGVVWFGLVWVGWPGRWMPKGLAGGGGSVMTVFFPFLSQSNLFFTSLGNAIVLYDRKRR</sequence>
<dbReference type="EMBL" id="NESQ01000257">
    <property type="protein sequence ID" value="PUU74996.1"/>
    <property type="molecule type" value="Genomic_DNA"/>
</dbReference>
<keyword evidence="3" id="KW-1185">Reference proteome</keyword>